<dbReference type="PROSITE" id="PS51257">
    <property type="entry name" value="PROKAR_LIPOPROTEIN"/>
    <property type="match status" value="1"/>
</dbReference>
<evidence type="ECO:0000313" key="2">
    <source>
        <dbReference type="EMBL" id="NJB72709.1"/>
    </source>
</evidence>
<name>A0A846R7G4_9FLAO</name>
<dbReference type="RefSeq" id="WP_167966002.1">
    <property type="nucleotide sequence ID" value="NZ_JAATJJ010000002.1"/>
</dbReference>
<protein>
    <recommendedName>
        <fullName evidence="4">Lipocalin-like domain-containing protein</fullName>
    </recommendedName>
</protein>
<dbReference type="AlphaFoldDB" id="A0A846R7G4"/>
<evidence type="ECO:0000313" key="3">
    <source>
        <dbReference type="Proteomes" id="UP000590442"/>
    </source>
</evidence>
<proteinExistence type="predicted"/>
<sequence length="584" mass="65814">MKKFISYLMFASLFIVALSFTSCQEEFEKLPDGDEQETISASSSTALLMEKTSSNDGSYDNIVDGTSCFAVQFPYTVEVNGIELTIDSIEDLKLIEEIIDSVDSDDDILEILFPITVTSANFDEIVINSKEELRAIAEECKEGGDDDDIECIDFVYPITLYTFDANLEKTGSVTVNSDMELRKFFHERGENDLISIDFPIALVLYDETEVVVNTNAELAHAIETAKEACDEDDDNDHNDDDFTQERLNEYLVKCPWLIHEVKRDGEYQTEQYIDYAMNFKEDGSVVLKDRLGASLEGTWSTRVGEERIMLNLEFDVLVDFSLEWAVYELEEGKIKLYAGDGDKIIMHKACDIINDTPDTLRGILKECSWVIKKVQAQGEDIDRLLGYEFNFMAEGMVTLSNGTTTSEGTWEITTNSEGVFVMAITMGDEPGVSFEWPVRELGNKRLKFEVSEIGYELILERVCNNNSDDGDVLEIRNAMMGGDWIVALHSEGDMNNTSDFEGYDFSFSAEHKVTVSTNADPLLDGLWRVIRNSEGKLKFYLNLGDGELFGDLTEVWEFVSLTDGRLELKSISGDGTIEVLVFEK</sequence>
<feature type="chain" id="PRO_5033011890" description="Lipocalin-like domain-containing protein" evidence="1">
    <location>
        <begin position="25"/>
        <end position="584"/>
    </location>
</feature>
<feature type="signal peptide" evidence="1">
    <location>
        <begin position="1"/>
        <end position="24"/>
    </location>
</feature>
<evidence type="ECO:0008006" key="4">
    <source>
        <dbReference type="Google" id="ProtNLM"/>
    </source>
</evidence>
<keyword evidence="3" id="KW-1185">Reference proteome</keyword>
<organism evidence="2 3">
    <name type="scientific">Saonia flava</name>
    <dbReference type="NCBI Taxonomy" id="523696"/>
    <lineage>
        <taxon>Bacteria</taxon>
        <taxon>Pseudomonadati</taxon>
        <taxon>Bacteroidota</taxon>
        <taxon>Flavobacteriia</taxon>
        <taxon>Flavobacteriales</taxon>
        <taxon>Flavobacteriaceae</taxon>
        <taxon>Saonia</taxon>
    </lineage>
</organism>
<reference evidence="2 3" key="1">
    <citation type="submission" date="2020-03" db="EMBL/GenBank/DDBJ databases">
        <title>Genomic Encyclopedia of Type Strains, Phase IV (KMG-IV): sequencing the most valuable type-strain genomes for metagenomic binning, comparative biology and taxonomic classification.</title>
        <authorList>
            <person name="Goeker M."/>
        </authorList>
    </citation>
    <scope>NUCLEOTIDE SEQUENCE [LARGE SCALE GENOMIC DNA]</scope>
    <source>
        <strain evidence="2 3">DSM 29762</strain>
    </source>
</reference>
<dbReference type="Proteomes" id="UP000590442">
    <property type="component" value="Unassembled WGS sequence"/>
</dbReference>
<comment type="caution">
    <text evidence="2">The sequence shown here is derived from an EMBL/GenBank/DDBJ whole genome shotgun (WGS) entry which is preliminary data.</text>
</comment>
<keyword evidence="1" id="KW-0732">Signal</keyword>
<dbReference type="EMBL" id="JAATJJ010000002">
    <property type="protein sequence ID" value="NJB72709.1"/>
    <property type="molecule type" value="Genomic_DNA"/>
</dbReference>
<evidence type="ECO:0000256" key="1">
    <source>
        <dbReference type="SAM" id="SignalP"/>
    </source>
</evidence>
<gene>
    <name evidence="2" type="ORF">GGR42_003200</name>
</gene>
<accession>A0A846R7G4</accession>